<evidence type="ECO:0000256" key="3">
    <source>
        <dbReference type="ARBA" id="ARBA00022598"/>
    </source>
</evidence>
<evidence type="ECO:0000256" key="17">
    <source>
        <dbReference type="RuleBase" id="RU369030"/>
    </source>
</evidence>
<evidence type="ECO:0000256" key="11">
    <source>
        <dbReference type="ARBA" id="ARBA00024495"/>
    </source>
</evidence>
<evidence type="ECO:0000256" key="2">
    <source>
        <dbReference type="ARBA" id="ARBA00006432"/>
    </source>
</evidence>
<dbReference type="InterPro" id="IPR045311">
    <property type="entry name" value="LC-FACS_euk"/>
</dbReference>
<evidence type="ECO:0000259" key="18">
    <source>
        <dbReference type="Pfam" id="PF00501"/>
    </source>
</evidence>
<name>A0A8C2LE94_CRIGR</name>
<dbReference type="AlphaFoldDB" id="A0A8C2LE94"/>
<dbReference type="EC" id="6.2.1.3" evidence="17"/>
<evidence type="ECO:0000256" key="16">
    <source>
        <dbReference type="ARBA" id="ARBA00049139"/>
    </source>
</evidence>
<keyword evidence="5" id="KW-0496">Mitochondrion</keyword>
<evidence type="ECO:0000313" key="19">
    <source>
        <dbReference type="Ensembl" id="ENSCGRP00001001732.1"/>
    </source>
</evidence>
<keyword evidence="5" id="KW-0472">Membrane</keyword>
<comment type="catalytic activity">
    <reaction evidence="9 17">
        <text>5-hydroxy-(6E,8Z,11Z,14Z)-eicosatetraenoate + ATP + CoA = 5-hydroxy-(6E,8Z,11Z,14Z)-eicosatetraenoyl-CoA + AMP + diphosphate</text>
        <dbReference type="Rhea" id="RHEA:52108"/>
        <dbReference type="ChEBI" id="CHEBI:30616"/>
        <dbReference type="ChEBI" id="CHEBI:33019"/>
        <dbReference type="ChEBI" id="CHEBI:57287"/>
        <dbReference type="ChEBI" id="CHEBI:65341"/>
        <dbReference type="ChEBI" id="CHEBI:136407"/>
        <dbReference type="ChEBI" id="CHEBI:456215"/>
    </reaction>
    <physiologicalReaction direction="left-to-right" evidence="9 17">
        <dbReference type="Rhea" id="RHEA:52109"/>
    </physiologicalReaction>
</comment>
<protein>
    <recommendedName>
        <fullName evidence="17">Long-chain-fatty-acid--CoA ligase</fullName>
        <ecNumber evidence="17">6.2.1.15</ecNumber>
        <ecNumber evidence="17">6.2.1.3</ecNumber>
    </recommendedName>
    <alternativeName>
        <fullName evidence="17">Acyl-CoA synthetase</fullName>
    </alternativeName>
    <alternativeName>
        <fullName evidence="17">Long-chain acyl-CoA synthetase</fullName>
    </alternativeName>
</protein>
<reference evidence="19" key="1">
    <citation type="submission" date="2025-08" db="UniProtKB">
        <authorList>
            <consortium name="Ensembl"/>
        </authorList>
    </citation>
    <scope>IDENTIFICATION</scope>
</reference>
<dbReference type="SUPFAM" id="SSF56801">
    <property type="entry name" value="Acetyl-CoA synthetase-like"/>
    <property type="match status" value="1"/>
</dbReference>
<dbReference type="Ensembl" id="ENSCGRT00001002025.1">
    <property type="protein sequence ID" value="ENSCGRP00001001732.1"/>
    <property type="gene ID" value="ENSCGRG00001001566.1"/>
</dbReference>
<evidence type="ECO:0000256" key="10">
    <source>
        <dbReference type="ARBA" id="ARBA00024484"/>
    </source>
</evidence>
<evidence type="ECO:0000256" key="14">
    <source>
        <dbReference type="ARBA" id="ARBA00024565"/>
    </source>
</evidence>
<keyword evidence="5" id="KW-1000">Mitochondrion outer membrane</keyword>
<evidence type="ECO:0000256" key="1">
    <source>
        <dbReference type="ARBA" id="ARBA00004643"/>
    </source>
</evidence>
<evidence type="ECO:0000313" key="20">
    <source>
        <dbReference type="Proteomes" id="UP000694386"/>
    </source>
</evidence>
<evidence type="ECO:0000256" key="5">
    <source>
        <dbReference type="ARBA" id="ARBA00022787"/>
    </source>
</evidence>
<evidence type="ECO:0000256" key="6">
    <source>
        <dbReference type="ARBA" id="ARBA00022832"/>
    </source>
</evidence>
<feature type="domain" description="AMP-dependent synthetase/ligase" evidence="18">
    <location>
        <begin position="82"/>
        <end position="265"/>
    </location>
</feature>
<dbReference type="InterPro" id="IPR020845">
    <property type="entry name" value="AMP-binding_CS"/>
</dbReference>
<dbReference type="GO" id="GO:0005789">
    <property type="term" value="C:endoplasmic reticulum membrane"/>
    <property type="evidence" value="ECO:0007669"/>
    <property type="project" value="UniProtKB-SubCell"/>
</dbReference>
<comment type="catalytic activity">
    <reaction evidence="10">
        <text>a long-chain fatty acid + ATP + CoA = a long-chain fatty acyl-CoA + AMP + diphosphate</text>
        <dbReference type="Rhea" id="RHEA:15421"/>
        <dbReference type="ChEBI" id="CHEBI:30616"/>
        <dbReference type="ChEBI" id="CHEBI:33019"/>
        <dbReference type="ChEBI" id="CHEBI:57287"/>
        <dbReference type="ChEBI" id="CHEBI:57560"/>
        <dbReference type="ChEBI" id="CHEBI:83139"/>
        <dbReference type="ChEBI" id="CHEBI:456215"/>
        <dbReference type="EC" id="6.2.1.3"/>
    </reaction>
    <physiologicalReaction direction="left-to-right" evidence="10">
        <dbReference type="Rhea" id="RHEA:15422"/>
    </physiologicalReaction>
</comment>
<dbReference type="EC" id="6.2.1.15" evidence="17"/>
<reference evidence="19" key="2">
    <citation type="submission" date="2025-09" db="UniProtKB">
        <authorList>
            <consortium name="Ensembl"/>
        </authorList>
    </citation>
    <scope>IDENTIFICATION</scope>
</reference>
<dbReference type="PANTHER" id="PTHR43272">
    <property type="entry name" value="LONG-CHAIN-FATTY-ACID--COA LIGASE"/>
    <property type="match status" value="1"/>
</dbReference>
<dbReference type="CDD" id="cd05927">
    <property type="entry name" value="LC-FACS_euk"/>
    <property type="match status" value="1"/>
</dbReference>
<keyword evidence="8 17" id="KW-0443">Lipid metabolism</keyword>
<evidence type="ECO:0000256" key="7">
    <source>
        <dbReference type="ARBA" id="ARBA00022840"/>
    </source>
</evidence>
<sequence>MQTQEILRILRLPELGDLGQFFRSLSATTLDSGGARRSVIGGSTQLLTHYYDDARTMYQVFRRGLSISGNGPCLGFRKPEQPYRWLSYQEVANRAEFLGSGLLQHDCKVGTEQFIGVFAQNRPEWIIAELACYTYSMVVVPLYDTLGPGAIRYIINTADIRTVIVDKPQKAILLLEHVERKETLGLKLIILMEPFEDALRERGQKCGVDIKSMKAIEDCGQENHHAPVPPRPDDLSIVCFTSGTTGNPKGAMLTHGNVVADFSGFLKVTEGDIRLLSDDMKALRPTIFPVVPRLLNRMYDKIFYQADTSLKRWLLEFAAKRKQAEVRSGIIRNNSIWDELFFNKIQASLGGHVRMIVTGAAPASPTVLGFLRAALGCQVYEGYGQTECTAGCTFTTPGDWTSGHVGAPLPCNHIKLVDAEELNYWTSKGEGEICVKGPNVFKGYLKDEDRTKEALDSDGWLHTGDIGKWLPEGTLKIIDRKKHIFKLAQGEYVAPEKIENIYIRSEPVAQIYVHGDSLKAFLVGIVVPDPEVMPAWAQKKGIEGTYQELCANKELKKAILDDMVRLGKESGLYSFEQVKAIHIHSDMFSVQNGLLTPTLKAKRPELREYFKKQIEELYSISM</sequence>
<comment type="catalytic activity">
    <reaction evidence="12 17">
        <text>15-hydroxy-(5Z,8Z,11Z,13E)-eicosatetraenoate + ATP + CoA = 15-hydroxy-(5Z,8Z,11Z,13E)-eicosatetraenoyl-CoA + AMP + diphosphate</text>
        <dbReference type="Rhea" id="RHEA:52116"/>
        <dbReference type="ChEBI" id="CHEBI:30616"/>
        <dbReference type="ChEBI" id="CHEBI:33019"/>
        <dbReference type="ChEBI" id="CHEBI:57287"/>
        <dbReference type="ChEBI" id="CHEBI:78832"/>
        <dbReference type="ChEBI" id="CHEBI:136409"/>
        <dbReference type="ChEBI" id="CHEBI:456215"/>
    </reaction>
    <physiologicalReaction direction="left-to-right" evidence="12 17">
        <dbReference type="Rhea" id="RHEA:52117"/>
    </physiologicalReaction>
</comment>
<comment type="catalytic activity">
    <reaction evidence="11 17">
        <text>12-hydroxy-(5Z,8Z,10E,14Z)-eicosatetraenoate + ATP + CoA = 12-hydroxy-(5Z,8Z,10E,14Z)-eicosatetraenoyl-CoA + AMP + diphosphate</text>
        <dbReference type="Rhea" id="RHEA:52112"/>
        <dbReference type="ChEBI" id="CHEBI:30616"/>
        <dbReference type="ChEBI" id="CHEBI:33019"/>
        <dbReference type="ChEBI" id="CHEBI:57287"/>
        <dbReference type="ChEBI" id="CHEBI:90718"/>
        <dbReference type="ChEBI" id="CHEBI:136408"/>
        <dbReference type="ChEBI" id="CHEBI:456215"/>
    </reaction>
    <physiologicalReaction direction="left-to-right" evidence="11 17">
        <dbReference type="Rhea" id="RHEA:52113"/>
    </physiologicalReaction>
</comment>
<evidence type="ECO:0000256" key="12">
    <source>
        <dbReference type="ARBA" id="ARBA00024532"/>
    </source>
</evidence>
<accession>A0A8C2LE94</accession>
<evidence type="ECO:0000256" key="13">
    <source>
        <dbReference type="ARBA" id="ARBA00024548"/>
    </source>
</evidence>
<comment type="catalytic activity">
    <reaction evidence="14 17">
        <text>(E)-hexadec-2-enoate + ATP + CoA = (2E)-hexadecenoyl-CoA + AMP + diphosphate</text>
        <dbReference type="Rhea" id="RHEA:36139"/>
        <dbReference type="ChEBI" id="CHEBI:30616"/>
        <dbReference type="ChEBI" id="CHEBI:33019"/>
        <dbReference type="ChEBI" id="CHEBI:57287"/>
        <dbReference type="ChEBI" id="CHEBI:61526"/>
        <dbReference type="ChEBI" id="CHEBI:72745"/>
        <dbReference type="ChEBI" id="CHEBI:456215"/>
    </reaction>
    <physiologicalReaction direction="left-to-right" evidence="14 17">
        <dbReference type="Rhea" id="RHEA:36140"/>
    </physiologicalReaction>
</comment>
<dbReference type="GO" id="GO:0047676">
    <property type="term" value="F:arachidonate-CoA ligase activity"/>
    <property type="evidence" value="ECO:0007669"/>
    <property type="project" value="UniProtKB-EC"/>
</dbReference>
<evidence type="ECO:0000256" key="15">
    <source>
        <dbReference type="ARBA" id="ARBA00025703"/>
    </source>
</evidence>
<comment type="catalytic activity">
    <reaction evidence="16 17">
        <text>hexadecanoate + ATP + CoA = hexadecanoyl-CoA + AMP + diphosphate</text>
        <dbReference type="Rhea" id="RHEA:30751"/>
        <dbReference type="ChEBI" id="CHEBI:7896"/>
        <dbReference type="ChEBI" id="CHEBI:30616"/>
        <dbReference type="ChEBI" id="CHEBI:33019"/>
        <dbReference type="ChEBI" id="CHEBI:57287"/>
        <dbReference type="ChEBI" id="CHEBI:57379"/>
        <dbReference type="ChEBI" id="CHEBI:456215"/>
    </reaction>
    <physiologicalReaction direction="left-to-right" evidence="16 17">
        <dbReference type="Rhea" id="RHEA:30752"/>
    </physiologicalReaction>
</comment>
<comment type="subcellular location">
    <subcellularLocation>
        <location evidence="1">Endoplasmic reticulum membrane</location>
        <topology evidence="1">Single-pass type III membrane protein</topology>
    </subcellularLocation>
    <subcellularLocation>
        <location evidence="17">Mitochondrion outer membrane</location>
        <topology evidence="17">Single-pass membrane protein</topology>
    </subcellularLocation>
    <subcellularLocation>
        <location evidence="17">Endoplasmic reticulum membrane</location>
        <topology evidence="17">Single-pass membrane protein</topology>
    </subcellularLocation>
    <subcellularLocation>
        <location evidence="15">Mitochondrion outer membrane</location>
        <topology evidence="15">Single-pass type III membrane protein</topology>
    </subcellularLocation>
</comment>
<keyword evidence="6 17" id="KW-0276">Fatty acid metabolism</keyword>
<comment type="function">
    <text evidence="17">Catalyzes the conversion of long-chain fatty acids to their active form acyl-CoAs for both synthesis of cellular lipids, and degradation via beta-oxidation.</text>
</comment>
<dbReference type="PROSITE" id="PS00455">
    <property type="entry name" value="AMP_BINDING"/>
    <property type="match status" value="1"/>
</dbReference>
<organism evidence="19 20">
    <name type="scientific">Cricetulus griseus</name>
    <name type="common">Chinese hamster</name>
    <name type="synonym">Cricetulus barabensis griseus</name>
    <dbReference type="NCBI Taxonomy" id="10029"/>
    <lineage>
        <taxon>Eukaryota</taxon>
        <taxon>Metazoa</taxon>
        <taxon>Chordata</taxon>
        <taxon>Craniata</taxon>
        <taxon>Vertebrata</taxon>
        <taxon>Euteleostomi</taxon>
        <taxon>Mammalia</taxon>
        <taxon>Eutheria</taxon>
        <taxon>Euarchontoglires</taxon>
        <taxon>Glires</taxon>
        <taxon>Rodentia</taxon>
        <taxon>Myomorpha</taxon>
        <taxon>Muroidea</taxon>
        <taxon>Cricetidae</taxon>
        <taxon>Cricetinae</taxon>
        <taxon>Cricetulus</taxon>
    </lineage>
</organism>
<dbReference type="GO" id="GO:0005741">
    <property type="term" value="C:mitochondrial outer membrane"/>
    <property type="evidence" value="ECO:0007669"/>
    <property type="project" value="UniProtKB-SubCell"/>
</dbReference>
<dbReference type="Pfam" id="PF00501">
    <property type="entry name" value="AMP-binding"/>
    <property type="match status" value="2"/>
</dbReference>
<dbReference type="PANTHER" id="PTHR43272:SF54">
    <property type="entry name" value="LONG-CHAIN-FATTY-ACID--COA LIGASE 6"/>
    <property type="match status" value="1"/>
</dbReference>
<evidence type="ECO:0000256" key="8">
    <source>
        <dbReference type="ARBA" id="ARBA00023098"/>
    </source>
</evidence>
<proteinExistence type="inferred from homology"/>
<keyword evidence="7 17" id="KW-0067">ATP-binding</keyword>
<dbReference type="InterPro" id="IPR042099">
    <property type="entry name" value="ANL_N_sf"/>
</dbReference>
<dbReference type="Proteomes" id="UP000694386">
    <property type="component" value="Unplaced"/>
</dbReference>
<dbReference type="InterPro" id="IPR000873">
    <property type="entry name" value="AMP-dep_synth/lig_dom"/>
</dbReference>
<dbReference type="Gene3D" id="3.40.50.12780">
    <property type="entry name" value="N-terminal domain of ligase-like"/>
    <property type="match status" value="2"/>
</dbReference>
<feature type="domain" description="AMP-dependent synthetase/ligase" evidence="18">
    <location>
        <begin position="274"/>
        <end position="445"/>
    </location>
</feature>
<keyword evidence="3 17" id="KW-0436">Ligase</keyword>
<comment type="similarity">
    <text evidence="2 17">Belongs to the ATP-dependent AMP-binding enzyme family.</text>
</comment>
<comment type="catalytic activity">
    <reaction evidence="13 17">
        <text>(5Z,8Z,11Z,14Z)-eicosatetraenoate + ATP + CoA = (5Z,8Z,11Z,14Z)-eicosatetraenoyl-CoA + AMP + diphosphate</text>
        <dbReference type="Rhea" id="RHEA:19713"/>
        <dbReference type="ChEBI" id="CHEBI:30616"/>
        <dbReference type="ChEBI" id="CHEBI:32395"/>
        <dbReference type="ChEBI" id="CHEBI:33019"/>
        <dbReference type="ChEBI" id="CHEBI:57287"/>
        <dbReference type="ChEBI" id="CHEBI:57368"/>
        <dbReference type="ChEBI" id="CHEBI:456215"/>
        <dbReference type="EC" id="6.2.1.15"/>
    </reaction>
    <physiologicalReaction direction="left-to-right" evidence="13 17">
        <dbReference type="Rhea" id="RHEA:19714"/>
    </physiologicalReaction>
</comment>
<evidence type="ECO:0000256" key="9">
    <source>
        <dbReference type="ARBA" id="ARBA00024469"/>
    </source>
</evidence>
<keyword evidence="4 17" id="KW-0547">Nucleotide-binding</keyword>
<dbReference type="GO" id="GO:0005524">
    <property type="term" value="F:ATP binding"/>
    <property type="evidence" value="ECO:0007669"/>
    <property type="project" value="UniProtKB-KW"/>
</dbReference>
<evidence type="ECO:0000256" key="4">
    <source>
        <dbReference type="ARBA" id="ARBA00022741"/>
    </source>
</evidence>